<dbReference type="PANTHER" id="PTHR11675">
    <property type="entry name" value="N-ACETYLGALACTOSAMINYLTRANSFERASE"/>
    <property type="match status" value="1"/>
</dbReference>
<dbReference type="Pfam" id="PF10613">
    <property type="entry name" value="Lig_chan-Glu_bd"/>
    <property type="match status" value="1"/>
</dbReference>
<evidence type="ECO:0000256" key="7">
    <source>
        <dbReference type="ARBA" id="ARBA00022448"/>
    </source>
</evidence>
<dbReference type="RefSeq" id="XP_019645125.1">
    <property type="nucleotide sequence ID" value="XM_019789566.1"/>
</dbReference>
<evidence type="ECO:0000256" key="9">
    <source>
        <dbReference type="ARBA" id="ARBA00022692"/>
    </source>
</evidence>
<dbReference type="SUPFAM" id="SSF53448">
    <property type="entry name" value="Nucleotide-diphospho-sugar transferases"/>
    <property type="match status" value="1"/>
</dbReference>
<keyword evidence="7" id="KW-0813">Transport</keyword>
<dbReference type="Gene3D" id="3.40.190.10">
    <property type="entry name" value="Periplasmic binding protein-like II"/>
    <property type="match status" value="2"/>
</dbReference>
<evidence type="ECO:0000256" key="23">
    <source>
        <dbReference type="ARBA" id="ARBA00023303"/>
    </source>
</evidence>
<dbReference type="InterPro" id="IPR001173">
    <property type="entry name" value="Glyco_trans_2-like"/>
</dbReference>
<evidence type="ECO:0000313" key="34">
    <source>
        <dbReference type="RefSeq" id="XP_019645125.1"/>
    </source>
</evidence>
<keyword evidence="19" id="KW-0325">Glycoprotein</keyword>
<evidence type="ECO:0000256" key="17">
    <source>
        <dbReference type="ARBA" id="ARBA00023157"/>
    </source>
</evidence>
<dbReference type="FunFam" id="3.40.190.10:FF:000399">
    <property type="entry name" value="Predicted protein"/>
    <property type="match status" value="1"/>
</dbReference>
<dbReference type="SMART" id="SM00918">
    <property type="entry name" value="Lig_chan-Glu_bd"/>
    <property type="match status" value="1"/>
</dbReference>
<comment type="similarity">
    <text evidence="5">Belongs to the glycosyltransferase 2 family. GalNAc-T subfamily.</text>
</comment>
<dbReference type="InterPro" id="IPR035992">
    <property type="entry name" value="Ricin_B-like_lectins"/>
</dbReference>
<keyword evidence="22" id="KW-1071">Ligand-gated ion channel</keyword>
<dbReference type="UniPathway" id="UPA00378"/>
<reference evidence="34" key="1">
    <citation type="submission" date="2025-08" db="UniProtKB">
        <authorList>
            <consortium name="RefSeq"/>
        </authorList>
    </citation>
    <scope>IDENTIFICATION</scope>
    <source>
        <tissue evidence="34">Gonad</tissue>
    </source>
</reference>
<evidence type="ECO:0000256" key="14">
    <source>
        <dbReference type="ARBA" id="ARBA00023034"/>
    </source>
</evidence>
<dbReference type="GO" id="GO:0045211">
    <property type="term" value="C:postsynaptic membrane"/>
    <property type="evidence" value="ECO:0007669"/>
    <property type="project" value="UniProtKB-SubCell"/>
</dbReference>
<keyword evidence="14" id="KW-0333">Golgi apparatus</keyword>
<dbReference type="InterPro" id="IPR029044">
    <property type="entry name" value="Nucleotide-diphossugar_trans"/>
</dbReference>
<name>A0A6P4ZVA4_BRABE</name>
<evidence type="ECO:0000256" key="21">
    <source>
        <dbReference type="ARBA" id="ARBA00023257"/>
    </source>
</evidence>
<feature type="compositionally biased region" description="Basic and acidic residues" evidence="28">
    <location>
        <begin position="891"/>
        <end position="901"/>
    </location>
</feature>
<evidence type="ECO:0000256" key="19">
    <source>
        <dbReference type="ARBA" id="ARBA00023180"/>
    </source>
</evidence>
<evidence type="ECO:0000259" key="31">
    <source>
        <dbReference type="SMART" id="SM00458"/>
    </source>
</evidence>
<comment type="cofactor">
    <cofactor evidence="1">
        <name>Mn(2+)</name>
        <dbReference type="ChEBI" id="CHEBI:29035"/>
    </cofactor>
</comment>
<dbReference type="Pfam" id="PF00060">
    <property type="entry name" value="Lig_chan"/>
    <property type="match status" value="1"/>
</dbReference>
<evidence type="ECO:0000256" key="3">
    <source>
        <dbReference type="ARBA" id="ARBA00004323"/>
    </source>
</evidence>
<dbReference type="Pfam" id="PF00535">
    <property type="entry name" value="Glycos_transf_2"/>
    <property type="match status" value="1"/>
</dbReference>
<feature type="domain" description="Ionotropic glutamate receptor C-terminal" evidence="30">
    <location>
        <begin position="419"/>
        <end position="802"/>
    </location>
</feature>
<dbReference type="Pfam" id="PF01094">
    <property type="entry name" value="ANF_receptor"/>
    <property type="match status" value="1"/>
</dbReference>
<dbReference type="InterPro" id="IPR001320">
    <property type="entry name" value="Iontro_rcpt_C"/>
</dbReference>
<dbReference type="KEGG" id="bbel:109485889"/>
<keyword evidence="12 29" id="KW-1133">Transmembrane helix</keyword>
<dbReference type="SUPFAM" id="SSF53850">
    <property type="entry name" value="Periplasmic binding protein-like II"/>
    <property type="match status" value="1"/>
</dbReference>
<dbReference type="PROSITE" id="PS50231">
    <property type="entry name" value="RICIN_B_LECTIN"/>
    <property type="match status" value="1"/>
</dbReference>
<dbReference type="OrthoDB" id="5984008at2759"/>
<dbReference type="Pfam" id="PF02709">
    <property type="entry name" value="Glyco_transf_7C"/>
    <property type="match status" value="1"/>
</dbReference>
<evidence type="ECO:0000256" key="27">
    <source>
        <dbReference type="PIRSR" id="PIRSR601508-3"/>
    </source>
</evidence>
<feature type="site" description="Crucial to convey clamshell closure to channel opening" evidence="26">
    <location>
        <position position="668"/>
    </location>
</feature>
<evidence type="ECO:0000256" key="25">
    <source>
        <dbReference type="PIRSR" id="PIRSR601508-1"/>
    </source>
</evidence>
<evidence type="ECO:0000256" key="15">
    <source>
        <dbReference type="ARBA" id="ARBA00023065"/>
    </source>
</evidence>
<dbReference type="SUPFAM" id="SSF50370">
    <property type="entry name" value="Ricin B-like lectins"/>
    <property type="match status" value="1"/>
</dbReference>
<dbReference type="SMART" id="SM00458">
    <property type="entry name" value="RICIN"/>
    <property type="match status" value="1"/>
</dbReference>
<keyword evidence="17 27" id="KW-1015">Disulfide bond</keyword>
<evidence type="ECO:0000256" key="5">
    <source>
        <dbReference type="ARBA" id="ARBA00005680"/>
    </source>
</evidence>
<evidence type="ECO:0000256" key="1">
    <source>
        <dbReference type="ARBA" id="ARBA00001936"/>
    </source>
</evidence>
<comment type="subcellular location">
    <subcellularLocation>
        <location evidence="3">Golgi apparatus membrane</location>
        <topology evidence="3">Single-pass type II membrane protein</topology>
    </subcellularLocation>
    <subcellularLocation>
        <location evidence="2">Membrane</location>
        <topology evidence="2">Multi-pass membrane protein</topology>
    </subcellularLocation>
    <subcellularLocation>
        <location evidence="24">Postsynaptic cell membrane</location>
    </subcellularLocation>
</comment>
<dbReference type="InterPro" id="IPR001828">
    <property type="entry name" value="ANF_lig-bd_rcpt"/>
</dbReference>
<keyword evidence="13" id="KW-0770">Synapse</keyword>
<dbReference type="Proteomes" id="UP000515135">
    <property type="component" value="Unplaced"/>
</dbReference>
<dbReference type="Pfam" id="PF00652">
    <property type="entry name" value="Ricin_B_lectin"/>
    <property type="match status" value="1"/>
</dbReference>
<feature type="disulfide bond" evidence="27">
    <location>
        <begin position="751"/>
        <end position="805"/>
    </location>
</feature>
<evidence type="ECO:0000256" key="10">
    <source>
        <dbReference type="ARBA" id="ARBA00022734"/>
    </source>
</evidence>
<comment type="pathway">
    <text evidence="4">Protein modification; protein glycosylation.</text>
</comment>
<keyword evidence="33" id="KW-1185">Reference proteome</keyword>
<dbReference type="SUPFAM" id="SSF53822">
    <property type="entry name" value="Periplasmic binding protein-like I"/>
    <property type="match status" value="1"/>
</dbReference>
<proteinExistence type="inferred from homology"/>
<feature type="domain" description="Ricin B lectin" evidence="31">
    <location>
        <begin position="1440"/>
        <end position="1569"/>
    </location>
</feature>
<keyword evidence="9 29" id="KW-0812">Transmembrane</keyword>
<dbReference type="GeneID" id="109485889"/>
<keyword evidence="15" id="KW-0406">Ion transport</keyword>
<feature type="binding site" evidence="25">
    <location>
        <position position="508"/>
    </location>
    <ligand>
        <name>L-glutamate</name>
        <dbReference type="ChEBI" id="CHEBI:29985"/>
    </ligand>
</feature>
<accession>A0A6P4ZVA4</accession>
<evidence type="ECO:0000256" key="24">
    <source>
        <dbReference type="ARBA" id="ARBA00034100"/>
    </source>
</evidence>
<dbReference type="SMART" id="SM00079">
    <property type="entry name" value="PBPe"/>
    <property type="match status" value="1"/>
</dbReference>
<evidence type="ECO:0000256" key="8">
    <source>
        <dbReference type="ARBA" id="ARBA00022679"/>
    </source>
</evidence>
<protein>
    <recommendedName>
        <fullName evidence="6">polypeptide N-acetylgalactosaminyltransferase</fullName>
        <ecNumber evidence="6">2.4.1.41</ecNumber>
    </recommendedName>
</protein>
<evidence type="ECO:0000256" key="20">
    <source>
        <dbReference type="ARBA" id="ARBA00023211"/>
    </source>
</evidence>
<dbReference type="CDD" id="cd02510">
    <property type="entry name" value="pp-GalNAc-T"/>
    <property type="match status" value="1"/>
</dbReference>
<keyword evidence="21" id="KW-0628">Postsynaptic cell membrane</keyword>
<dbReference type="SUPFAM" id="SSF81324">
    <property type="entry name" value="Voltage-gated potassium channels"/>
    <property type="match status" value="1"/>
</dbReference>
<feature type="binding site" evidence="25">
    <location>
        <position position="738"/>
    </location>
    <ligand>
        <name>L-glutamate</name>
        <dbReference type="ChEBI" id="CHEBI:29985"/>
    </ligand>
</feature>
<dbReference type="GO" id="GO:0000139">
    <property type="term" value="C:Golgi membrane"/>
    <property type="evidence" value="ECO:0007669"/>
    <property type="project" value="UniProtKB-SubCell"/>
</dbReference>
<dbReference type="Gene3D" id="3.40.50.2300">
    <property type="match status" value="2"/>
</dbReference>
<feature type="binding site" evidence="25">
    <location>
        <position position="690"/>
    </location>
    <ligand>
        <name>L-glutamate</name>
        <dbReference type="ChEBI" id="CHEBI:29985"/>
    </ligand>
</feature>
<evidence type="ECO:0000259" key="32">
    <source>
        <dbReference type="SMART" id="SM00918"/>
    </source>
</evidence>
<dbReference type="PRINTS" id="PR00177">
    <property type="entry name" value="NMDARECEPTOR"/>
</dbReference>
<feature type="binding site" evidence="25">
    <location>
        <position position="513"/>
    </location>
    <ligand>
        <name>L-glutamate</name>
        <dbReference type="ChEBI" id="CHEBI:29985"/>
    </ligand>
</feature>
<dbReference type="Gene3D" id="1.10.287.70">
    <property type="match status" value="1"/>
</dbReference>
<dbReference type="InterPro" id="IPR019594">
    <property type="entry name" value="Glu/Gly-bd"/>
</dbReference>
<keyword evidence="16 29" id="KW-0472">Membrane</keyword>
<dbReference type="InterPro" id="IPR045885">
    <property type="entry name" value="GalNAc-T"/>
</dbReference>
<dbReference type="GO" id="GO:0004653">
    <property type="term" value="F:polypeptide N-acetylgalactosaminyltransferase activity"/>
    <property type="evidence" value="ECO:0007669"/>
    <property type="project" value="UniProtKB-EC"/>
</dbReference>
<keyword evidence="20" id="KW-0464">Manganese</keyword>
<evidence type="ECO:0000256" key="2">
    <source>
        <dbReference type="ARBA" id="ARBA00004141"/>
    </source>
</evidence>
<feature type="disulfide bond" evidence="27">
    <location>
        <begin position="66"/>
        <end position="328"/>
    </location>
</feature>
<organism evidence="33 34">
    <name type="scientific">Branchiostoma belcheri</name>
    <name type="common">Amphioxus</name>
    <dbReference type="NCBI Taxonomy" id="7741"/>
    <lineage>
        <taxon>Eukaryota</taxon>
        <taxon>Metazoa</taxon>
        <taxon>Chordata</taxon>
        <taxon>Cephalochordata</taxon>
        <taxon>Leptocardii</taxon>
        <taxon>Amphioxiformes</taxon>
        <taxon>Branchiostomatidae</taxon>
        <taxon>Branchiostoma</taxon>
    </lineage>
</organism>
<evidence type="ECO:0000256" key="28">
    <source>
        <dbReference type="SAM" id="MobiDB-lite"/>
    </source>
</evidence>
<dbReference type="EC" id="2.4.1.41" evidence="6"/>
<dbReference type="GO" id="GO:0015276">
    <property type="term" value="F:ligand-gated monoatomic ion channel activity"/>
    <property type="evidence" value="ECO:0007669"/>
    <property type="project" value="InterPro"/>
</dbReference>
<feature type="transmembrane region" description="Helical" evidence="29">
    <location>
        <begin position="553"/>
        <end position="574"/>
    </location>
</feature>
<evidence type="ECO:0000256" key="12">
    <source>
        <dbReference type="ARBA" id="ARBA00022989"/>
    </source>
</evidence>
<dbReference type="Gene3D" id="3.90.550.10">
    <property type="entry name" value="Spore Coat Polysaccharide Biosynthesis Protein SpsA, Chain A"/>
    <property type="match status" value="1"/>
</dbReference>
<keyword evidence="11" id="KW-0735">Signal-anchor</keyword>
<evidence type="ECO:0000256" key="16">
    <source>
        <dbReference type="ARBA" id="ARBA00023136"/>
    </source>
</evidence>
<dbReference type="InterPro" id="IPR001508">
    <property type="entry name" value="Iono_Glu_rcpt_met"/>
</dbReference>
<evidence type="ECO:0000256" key="13">
    <source>
        <dbReference type="ARBA" id="ARBA00023018"/>
    </source>
</evidence>
<dbReference type="GO" id="GO:0038023">
    <property type="term" value="F:signaling receptor activity"/>
    <property type="evidence" value="ECO:0007669"/>
    <property type="project" value="InterPro"/>
</dbReference>
<evidence type="ECO:0000259" key="30">
    <source>
        <dbReference type="SMART" id="SM00079"/>
    </source>
</evidence>
<keyword evidence="10" id="KW-0430">Lectin</keyword>
<dbReference type="Gene3D" id="2.80.10.50">
    <property type="match status" value="1"/>
</dbReference>
<keyword evidence="23" id="KW-0407">Ion channel</keyword>
<keyword evidence="18" id="KW-0675">Receptor</keyword>
<dbReference type="InterPro" id="IPR000772">
    <property type="entry name" value="Ricin_B_lectin"/>
</dbReference>
<evidence type="ECO:0000256" key="6">
    <source>
        <dbReference type="ARBA" id="ARBA00012644"/>
    </source>
</evidence>
<evidence type="ECO:0000256" key="11">
    <source>
        <dbReference type="ARBA" id="ARBA00022968"/>
    </source>
</evidence>
<feature type="domain" description="Ionotropic glutamate receptor L-glutamate and glycine-binding" evidence="32">
    <location>
        <begin position="430"/>
        <end position="497"/>
    </location>
</feature>
<dbReference type="GO" id="GO:0006493">
    <property type="term" value="P:protein O-linked glycosylation"/>
    <property type="evidence" value="ECO:0007669"/>
    <property type="project" value="TreeGrafter"/>
</dbReference>
<dbReference type="PANTHER" id="PTHR11675:SF131">
    <property type="entry name" value="POLYPEPTIDE N-ACETYLGALACTOSAMINYLTRANSFERASE 9-RELATED"/>
    <property type="match status" value="1"/>
</dbReference>
<dbReference type="InterPro" id="IPR027791">
    <property type="entry name" value="Galactosyl_T_C"/>
</dbReference>
<gene>
    <name evidence="34" type="primary">LOC109485889</name>
</gene>
<feature type="region of interest" description="Disordered" evidence="28">
    <location>
        <begin position="890"/>
        <end position="975"/>
    </location>
</feature>
<keyword evidence="8" id="KW-0808">Transferase</keyword>
<evidence type="ECO:0000256" key="18">
    <source>
        <dbReference type="ARBA" id="ARBA00023170"/>
    </source>
</evidence>
<evidence type="ECO:0000313" key="33">
    <source>
        <dbReference type="Proteomes" id="UP000515135"/>
    </source>
</evidence>
<evidence type="ECO:0000256" key="26">
    <source>
        <dbReference type="PIRSR" id="PIRSR601508-2"/>
    </source>
</evidence>
<sequence>MTFRRSMAAVARFGAIFPTNRLRELSAMRLAVDYVNEKDIVPGVTLQYLLSTAESLDHFEMVLKGCRQTEEGIVTILGPHGSSQVKATQLVSSSLNIPQISYAATDPYLANQEINEYLLRMSPSDASQGLALAELIEHFGWSQMSIIMSTDDFGTHGIVEFEKLAGMKGWLIRSVQGFTPTKNAEDLDISQQLRAIKSSGARIIILNSVVEYGKVILKQANDHGMVGAGWQWIVTVGITGSILFPGVEDMPDYYEGLLGVYIVDDAGELKGEFLRRWMAADPVLYPGVGNGTMVAYAGKAMDAVLLLAYGLRDMLAAGETVDTESLNCSLIPHPEWSRGETFLQYLKQVDGPGVTGRVSMKSDGSSRNAVYDVVTLDKHRWKKVGRWNDSSGLTLPESVTFMGGQQEVIDFISDLSNRTLRVVTHKEQGFVHIRDTDDWGKNLTGKARFSGFCIDLLEWLSEKLGFKYELYEVEDGNFGAYDPELKRWNGMVQDVITKTADIAMATLTITAQREEACDFTMPYVDVGLTFIMGKEETKTYSLLNFLTPFERDLWFMFVVTAVAVGIFQAIINYLSPFGYRRQEQPAQGERSKRRRRHEDINAKPPYRLSDAVWQSFTMLVQIGPEIFPRSYAGRITAIFFGLGTMVLLATYTANLAAFLTVSRLQSGINSVDDLAGQSEVLYGARGSGATESFFLDSKIEPYITMAKLMTEKRDDVMVKSMDEGLRKVRGGKYAFISDNVVLDYVATRQPCDIKTVGRLFRNAGYGVLLAKGSPYTGEFSNAIITARESGFIETLTKKWITSNECDKSQNTGASQDRISINKMLGVFVVIYGGMCVSLVVLVCEWLVASCRDVNRNHPKAPKSITEAIARNFRSQARRYRSDWEACCGNQRENENRNEKSGKPVNGDPSKPNTDMNGHYAANSKERGGQRTSTTGDTRENTSIHGTKHPTHRGTTSNTDIPRVTWRARNDRKNYNETTRPRKLEETFGDRFLHNENLKHRNVEPISRATNTKPLKPFEDRTTEASRKATAISEKEERNTLKLSAVSQGSQFLPTVHLKPPSDPNSPGENGVAVYLTNLTEAQENLRNELLEKYGLDELLSQQISLHRTLPYSRPESCKMQTFVPDLPSVSVIVVFHNEAMSVLKRTLHSLLDNTPDSLLQEILLVDDFSNNDDLKGDLEDYISQLPRIRLLRNRQREGLARSRIRAAGVASGDVLVFLDSHVECNTGWLEPLVDRIARDRKTVVSPGIDWIHGDTFRYDYGIDTLRVTWGWSLGFGFDHEHALKWVELPAEEQVKPVRTPMLLGGLFAIDRQFFREIGMYDPGFEYWGGEHFEISFKAWMCGGSIEVLPCSRVGHVWGKKTYSTGNMTLHHWAQRNNMRVAEVWMDHYKVHFYIRHPNLMKREFGDVSERRLLRERLQCHDFRWYLDHAFPDLYIPDAIPGQYGQVRNNGTDTCLDWASRLNRELKMFPCHHGLNTQFFDLTGQKLLRDERACVQAGENGTGVVLMPCGRYRSEGDLPPLQQWEFTQGGFLYNAASKKCLHAVPADAGAAGNVTMMPCDLSSLQKWNIEYIWHKDLG</sequence>
<evidence type="ECO:0000256" key="29">
    <source>
        <dbReference type="SAM" id="Phobius"/>
    </source>
</evidence>
<evidence type="ECO:0000256" key="22">
    <source>
        <dbReference type="ARBA" id="ARBA00023286"/>
    </source>
</evidence>
<dbReference type="FunFam" id="3.90.550.10:FF:000053">
    <property type="entry name" value="Polypeptide N-acetylgalactosaminyltransferase"/>
    <property type="match status" value="1"/>
</dbReference>
<dbReference type="GO" id="GO:0030246">
    <property type="term" value="F:carbohydrate binding"/>
    <property type="evidence" value="ECO:0007669"/>
    <property type="project" value="UniProtKB-KW"/>
</dbReference>
<dbReference type="InterPro" id="IPR028082">
    <property type="entry name" value="Peripla_BP_I"/>
</dbReference>
<evidence type="ECO:0000256" key="4">
    <source>
        <dbReference type="ARBA" id="ARBA00004922"/>
    </source>
</evidence>